<keyword evidence="3" id="KW-1185">Reference proteome</keyword>
<gene>
    <name evidence="2" type="ORF">L0C25_02200</name>
</gene>
<dbReference type="AlphaFoldDB" id="A0AA46YLV8"/>
<dbReference type="EMBL" id="CP094970">
    <property type="protein sequence ID" value="UYM05906.1"/>
    <property type="molecule type" value="Genomic_DNA"/>
</dbReference>
<sequence length="156" mass="16631">MRRIAGGVLALVGLCIAILGVALAVLVGTDDRARTGPHRIEADGVAVVTAPDAIRWSNATVTLDVEVPDRKPVFVGVANSVDVDDYLADTRAVRVDSLDVPWTIETSKQSGRPWLPASPLAVDWWTEQASGIGGAELEVRASRRDGLGRRPGGRRE</sequence>
<accession>A0AA46YLV8</accession>
<feature type="compositionally biased region" description="Basic and acidic residues" evidence="1">
    <location>
        <begin position="137"/>
        <end position="156"/>
    </location>
</feature>
<organism evidence="2 3">
    <name type="scientific">Solicola gregarius</name>
    <dbReference type="NCBI Taxonomy" id="2908642"/>
    <lineage>
        <taxon>Bacteria</taxon>
        <taxon>Bacillati</taxon>
        <taxon>Actinomycetota</taxon>
        <taxon>Actinomycetes</taxon>
        <taxon>Propionibacteriales</taxon>
        <taxon>Nocardioidaceae</taxon>
        <taxon>Solicola</taxon>
    </lineage>
</organism>
<feature type="region of interest" description="Disordered" evidence="1">
    <location>
        <begin position="135"/>
        <end position="156"/>
    </location>
</feature>
<protein>
    <submittedName>
        <fullName evidence="2">Uncharacterized protein</fullName>
    </submittedName>
</protein>
<dbReference type="KEGG" id="sgrg:L0C25_02200"/>
<proteinExistence type="predicted"/>
<dbReference type="RefSeq" id="WP_271634748.1">
    <property type="nucleotide sequence ID" value="NZ_CP094970.1"/>
</dbReference>
<evidence type="ECO:0000313" key="2">
    <source>
        <dbReference type="EMBL" id="UYM05906.1"/>
    </source>
</evidence>
<dbReference type="Proteomes" id="UP001164390">
    <property type="component" value="Chromosome"/>
</dbReference>
<evidence type="ECO:0000313" key="3">
    <source>
        <dbReference type="Proteomes" id="UP001164390"/>
    </source>
</evidence>
<reference evidence="2" key="1">
    <citation type="submission" date="2022-01" db="EMBL/GenBank/DDBJ databases">
        <title>Nocardioidaceae gen. sp. A5X3R13.</title>
        <authorList>
            <person name="Lopez Marin M.A."/>
            <person name="Uhlik O."/>
        </authorList>
    </citation>
    <scope>NUCLEOTIDE SEQUENCE</scope>
    <source>
        <strain evidence="2">A5X3R13</strain>
    </source>
</reference>
<name>A0AA46YLV8_9ACTN</name>
<evidence type="ECO:0000256" key="1">
    <source>
        <dbReference type="SAM" id="MobiDB-lite"/>
    </source>
</evidence>